<evidence type="ECO:0000313" key="8">
    <source>
        <dbReference type="Proteomes" id="UP000502248"/>
    </source>
</evidence>
<keyword evidence="5" id="KW-1133">Transmembrane helix</keyword>
<sequence length="244" mass="27444">MDQNNKDEQSQAHVEGNLSVNQNANADVAVEPVKQQSSWLKRYGFSLLVLGLCIVMGYFILMQQNKEDELPVQGKGAEFSYTDMNGENVTLSGTNGKARLLYFFFANCPDVCPPTTFIMSQVQDELKEDGVFGDKVQFLSVTIDPTNDTPEVLKDYAERFDADPNGWKFLRGDEKATAELAREYSILVNKDKDGNFGHMNLIVLLDKDGQIRDWISANDYIEGYADEEDRLSPSDMAKKIKSLL</sequence>
<dbReference type="PANTHER" id="PTHR12151">
    <property type="entry name" value="ELECTRON TRANSPORT PROTIN SCO1/SENC FAMILY MEMBER"/>
    <property type="match status" value="1"/>
</dbReference>
<dbReference type="InterPro" id="IPR036249">
    <property type="entry name" value="Thioredoxin-like_sf"/>
</dbReference>
<feature type="disulfide bond" description="Redox-active" evidence="4">
    <location>
        <begin position="108"/>
        <end position="112"/>
    </location>
</feature>
<evidence type="ECO:0000256" key="2">
    <source>
        <dbReference type="ARBA" id="ARBA00023008"/>
    </source>
</evidence>
<evidence type="ECO:0000313" key="7">
    <source>
        <dbReference type="EMBL" id="QJD84175.1"/>
    </source>
</evidence>
<keyword evidence="8" id="KW-1185">Reference proteome</keyword>
<keyword evidence="2 3" id="KW-0186">Copper</keyword>
<dbReference type="InterPro" id="IPR003782">
    <property type="entry name" value="SCO1/SenC"/>
</dbReference>
<organism evidence="7 8">
    <name type="scientific">Cohnella herbarum</name>
    <dbReference type="NCBI Taxonomy" id="2728023"/>
    <lineage>
        <taxon>Bacteria</taxon>
        <taxon>Bacillati</taxon>
        <taxon>Bacillota</taxon>
        <taxon>Bacilli</taxon>
        <taxon>Bacillales</taxon>
        <taxon>Paenibacillaceae</taxon>
        <taxon>Cohnella</taxon>
    </lineage>
</organism>
<accession>A0A7Z2VJM3</accession>
<dbReference type="PANTHER" id="PTHR12151:SF25">
    <property type="entry name" value="LINALOOL DEHYDRATASE_ISOMERASE DOMAIN-CONTAINING PROTEIN"/>
    <property type="match status" value="1"/>
</dbReference>
<feature type="binding site" evidence="3">
    <location>
        <position position="112"/>
    </location>
    <ligand>
        <name>Cu cation</name>
        <dbReference type="ChEBI" id="CHEBI:23378"/>
    </ligand>
</feature>
<feature type="binding site" evidence="3">
    <location>
        <position position="108"/>
    </location>
    <ligand>
        <name>Cu cation</name>
        <dbReference type="ChEBI" id="CHEBI:23378"/>
    </ligand>
</feature>
<name>A0A7Z2VJM3_9BACL</name>
<evidence type="ECO:0000256" key="5">
    <source>
        <dbReference type="SAM" id="Phobius"/>
    </source>
</evidence>
<dbReference type="SUPFAM" id="SSF52833">
    <property type="entry name" value="Thioredoxin-like"/>
    <property type="match status" value="1"/>
</dbReference>
<dbReference type="Gene3D" id="3.40.30.10">
    <property type="entry name" value="Glutaredoxin"/>
    <property type="match status" value="1"/>
</dbReference>
<dbReference type="KEGG" id="cheb:HH215_13895"/>
<dbReference type="RefSeq" id="WP_169280459.1">
    <property type="nucleotide sequence ID" value="NZ_CP051680.1"/>
</dbReference>
<feature type="binding site" evidence="3">
    <location>
        <position position="198"/>
    </location>
    <ligand>
        <name>Cu cation</name>
        <dbReference type="ChEBI" id="CHEBI:23378"/>
    </ligand>
</feature>
<evidence type="ECO:0000256" key="1">
    <source>
        <dbReference type="ARBA" id="ARBA00010996"/>
    </source>
</evidence>
<keyword evidence="5" id="KW-0472">Membrane</keyword>
<evidence type="ECO:0000256" key="4">
    <source>
        <dbReference type="PIRSR" id="PIRSR603782-2"/>
    </source>
</evidence>
<keyword evidence="4" id="KW-1015">Disulfide bond</keyword>
<proteinExistence type="inferred from homology"/>
<evidence type="ECO:0000259" key="6">
    <source>
        <dbReference type="PROSITE" id="PS51352"/>
    </source>
</evidence>
<evidence type="ECO:0000256" key="3">
    <source>
        <dbReference type="PIRSR" id="PIRSR603782-1"/>
    </source>
</evidence>
<reference evidence="7 8" key="1">
    <citation type="submission" date="2020-04" db="EMBL/GenBank/DDBJ databases">
        <title>Genome sequencing of novel species.</title>
        <authorList>
            <person name="Heo J."/>
            <person name="Kim S.-J."/>
            <person name="Kim J.-S."/>
            <person name="Hong S.-B."/>
            <person name="Kwon S.-W."/>
        </authorList>
    </citation>
    <scope>NUCLEOTIDE SEQUENCE [LARGE SCALE GENOMIC DNA]</scope>
    <source>
        <strain evidence="7 8">MFER-1</strain>
    </source>
</reference>
<feature type="domain" description="Thioredoxin" evidence="6">
    <location>
        <begin position="70"/>
        <end position="244"/>
    </location>
</feature>
<dbReference type="Pfam" id="PF02630">
    <property type="entry name" value="SCO1-SenC"/>
    <property type="match status" value="1"/>
</dbReference>
<protein>
    <submittedName>
        <fullName evidence="7">SCO family protein</fullName>
    </submittedName>
</protein>
<feature type="transmembrane region" description="Helical" evidence="5">
    <location>
        <begin position="43"/>
        <end position="61"/>
    </location>
</feature>
<keyword evidence="3" id="KW-0479">Metal-binding</keyword>
<gene>
    <name evidence="7" type="ORF">HH215_13895</name>
</gene>
<dbReference type="EMBL" id="CP051680">
    <property type="protein sequence ID" value="QJD84175.1"/>
    <property type="molecule type" value="Genomic_DNA"/>
</dbReference>
<dbReference type="GO" id="GO:0046872">
    <property type="term" value="F:metal ion binding"/>
    <property type="evidence" value="ECO:0007669"/>
    <property type="project" value="UniProtKB-KW"/>
</dbReference>
<dbReference type="AlphaFoldDB" id="A0A7Z2VJM3"/>
<dbReference type="PROSITE" id="PS51352">
    <property type="entry name" value="THIOREDOXIN_2"/>
    <property type="match status" value="1"/>
</dbReference>
<dbReference type="InterPro" id="IPR013766">
    <property type="entry name" value="Thioredoxin_domain"/>
</dbReference>
<keyword evidence="5" id="KW-0812">Transmembrane</keyword>
<dbReference type="CDD" id="cd02968">
    <property type="entry name" value="SCO"/>
    <property type="match status" value="1"/>
</dbReference>
<dbReference type="Proteomes" id="UP000502248">
    <property type="component" value="Chromosome"/>
</dbReference>
<comment type="similarity">
    <text evidence="1">Belongs to the SCO1/2 family.</text>
</comment>